<evidence type="ECO:0000313" key="5">
    <source>
        <dbReference type="Proteomes" id="UP001500653"/>
    </source>
</evidence>
<proteinExistence type="predicted"/>
<dbReference type="PANTHER" id="PTHR35526:SF3">
    <property type="entry name" value="ANTI-SIGMA-F FACTOR RSBW"/>
    <property type="match status" value="1"/>
</dbReference>
<dbReference type="SUPFAM" id="SSF55874">
    <property type="entry name" value="ATPase domain of HSP90 chaperone/DNA topoisomerase II/histidine kinase"/>
    <property type="match status" value="1"/>
</dbReference>
<dbReference type="CDD" id="cd16936">
    <property type="entry name" value="HATPase_RsbW-like"/>
    <property type="match status" value="1"/>
</dbReference>
<feature type="domain" description="MEDS" evidence="3">
    <location>
        <begin position="14"/>
        <end position="156"/>
    </location>
</feature>
<dbReference type="NCBIfam" id="NF041045">
    <property type="entry name" value="RsbA_anti_sig"/>
    <property type="match status" value="1"/>
</dbReference>
<protein>
    <submittedName>
        <fullName evidence="4">Sensor histidine kinase</fullName>
    </submittedName>
</protein>
<dbReference type="EMBL" id="BAAALN010000005">
    <property type="protein sequence ID" value="GAA1231253.1"/>
    <property type="molecule type" value="Genomic_DNA"/>
</dbReference>
<dbReference type="PANTHER" id="PTHR35526">
    <property type="entry name" value="ANTI-SIGMA-F FACTOR RSBW-RELATED"/>
    <property type="match status" value="1"/>
</dbReference>
<dbReference type="Proteomes" id="UP001500653">
    <property type="component" value="Unassembled WGS sequence"/>
</dbReference>
<dbReference type="Pfam" id="PF13581">
    <property type="entry name" value="HATPase_c_2"/>
    <property type="match status" value="1"/>
</dbReference>
<keyword evidence="1" id="KW-0723">Serine/threonine-protein kinase</keyword>
<keyword evidence="5" id="KW-1185">Reference proteome</keyword>
<dbReference type="Gene3D" id="3.30.565.10">
    <property type="entry name" value="Histidine kinase-like ATPase, C-terminal domain"/>
    <property type="match status" value="1"/>
</dbReference>
<dbReference type="Pfam" id="PF14417">
    <property type="entry name" value="MEDS"/>
    <property type="match status" value="1"/>
</dbReference>
<comment type="caution">
    <text evidence="4">The sequence shown here is derived from an EMBL/GenBank/DDBJ whole genome shotgun (WGS) entry which is preliminary data.</text>
</comment>
<evidence type="ECO:0000259" key="3">
    <source>
        <dbReference type="Pfam" id="PF14417"/>
    </source>
</evidence>
<feature type="domain" description="Histidine kinase/HSP90-like ATPase" evidence="2">
    <location>
        <begin position="193"/>
        <end position="307"/>
    </location>
</feature>
<gene>
    <name evidence="4" type="ORF">GCM10009676_12760</name>
</gene>
<reference evidence="4 5" key="1">
    <citation type="journal article" date="2019" name="Int. J. Syst. Evol. Microbiol.">
        <title>The Global Catalogue of Microorganisms (GCM) 10K type strain sequencing project: providing services to taxonomists for standard genome sequencing and annotation.</title>
        <authorList>
            <consortium name="The Broad Institute Genomics Platform"/>
            <consortium name="The Broad Institute Genome Sequencing Center for Infectious Disease"/>
            <person name="Wu L."/>
            <person name="Ma J."/>
        </authorList>
    </citation>
    <scope>NUCLEOTIDE SEQUENCE [LARGE SCALE GENOMIC DNA]</scope>
    <source>
        <strain evidence="4 5">JCM 13023</strain>
    </source>
</reference>
<name>A0ABN1W6S2_9PSEU</name>
<dbReference type="InterPro" id="IPR050267">
    <property type="entry name" value="Anti-sigma-factor_SerPK"/>
</dbReference>
<dbReference type="InterPro" id="IPR003594">
    <property type="entry name" value="HATPase_dom"/>
</dbReference>
<dbReference type="GO" id="GO:0016301">
    <property type="term" value="F:kinase activity"/>
    <property type="evidence" value="ECO:0007669"/>
    <property type="project" value="UniProtKB-KW"/>
</dbReference>
<evidence type="ECO:0000256" key="1">
    <source>
        <dbReference type="ARBA" id="ARBA00022527"/>
    </source>
</evidence>
<evidence type="ECO:0000259" key="2">
    <source>
        <dbReference type="Pfam" id="PF13581"/>
    </source>
</evidence>
<accession>A0ABN1W6S2</accession>
<keyword evidence="4" id="KW-0808">Transferase</keyword>
<evidence type="ECO:0000313" key="4">
    <source>
        <dbReference type="EMBL" id="GAA1231253.1"/>
    </source>
</evidence>
<sequence>MTIMGELATSEFSHEALLYRDEDAYLNVITAFVAGGVENGEPVALALPTDRLVAVERVLGDIAAEVTLVDMTEAGRNPPAILGGVLRSFADSRAGRVRIVGEPIWPERSAAAYTAAVEHEALINELFAGVPAMILCPYDASRLDRSVIDDAAATHPDLIDETGRYHSEAYDPHAVIDGCNRPLPVPAGAPAFRFDLHTLAEARRFATAHAECHGIARERLKDVASVAGELTANSVQHGGGSGTLWVWHEPSTGAVVCQVDDTGRHTDLFAGRVPVPPDQFGGRGLLLVNRIADLVRTYRGAAHTATRVWFAR</sequence>
<dbReference type="InterPro" id="IPR036890">
    <property type="entry name" value="HATPase_C_sf"/>
</dbReference>
<dbReference type="InterPro" id="IPR025847">
    <property type="entry name" value="MEDS_domain"/>
</dbReference>
<dbReference type="InterPro" id="IPR047718">
    <property type="entry name" value="RsbA-like_anti_sig"/>
</dbReference>
<keyword evidence="4" id="KW-0418">Kinase</keyword>
<organism evidence="4 5">
    <name type="scientific">Prauserella halophila</name>
    <dbReference type="NCBI Taxonomy" id="185641"/>
    <lineage>
        <taxon>Bacteria</taxon>
        <taxon>Bacillati</taxon>
        <taxon>Actinomycetota</taxon>
        <taxon>Actinomycetes</taxon>
        <taxon>Pseudonocardiales</taxon>
        <taxon>Pseudonocardiaceae</taxon>
        <taxon>Prauserella</taxon>
    </lineage>
</organism>